<comment type="subcellular location">
    <subcellularLocation>
        <location evidence="1">Cell membrane</location>
        <topology evidence="1">Multi-pass membrane protein</topology>
    </subcellularLocation>
</comment>
<organism evidence="7 8">
    <name type="scientific">Nitrospirillum viridazoti CBAmc</name>
    <dbReference type="NCBI Taxonomy" id="1441467"/>
    <lineage>
        <taxon>Bacteria</taxon>
        <taxon>Pseudomonadati</taxon>
        <taxon>Pseudomonadota</taxon>
        <taxon>Alphaproteobacteria</taxon>
        <taxon>Rhodospirillales</taxon>
        <taxon>Azospirillaceae</taxon>
        <taxon>Nitrospirillum</taxon>
        <taxon>Nitrospirillum viridazoti</taxon>
    </lineage>
</organism>
<feature type="transmembrane region" description="Helical" evidence="6">
    <location>
        <begin position="23"/>
        <end position="43"/>
    </location>
</feature>
<proteinExistence type="predicted"/>
<keyword evidence="2" id="KW-1003">Cell membrane</keyword>
<evidence type="ECO:0000313" key="8">
    <source>
        <dbReference type="Proteomes" id="UP000197153"/>
    </source>
</evidence>
<dbReference type="PIRSF" id="PIRSF033913">
    <property type="entry name" value="S-S_format_DsbB"/>
    <property type="match status" value="1"/>
</dbReference>
<protein>
    <submittedName>
        <fullName evidence="7">Disulfide bond formation protein B</fullName>
    </submittedName>
</protein>
<dbReference type="InterPro" id="IPR003752">
    <property type="entry name" value="DiS_bond_form_DsbB/BdbC"/>
</dbReference>
<evidence type="ECO:0000256" key="5">
    <source>
        <dbReference type="ARBA" id="ARBA00023136"/>
    </source>
</evidence>
<evidence type="ECO:0000256" key="6">
    <source>
        <dbReference type="SAM" id="Phobius"/>
    </source>
</evidence>
<dbReference type="Pfam" id="PF02600">
    <property type="entry name" value="DsbB"/>
    <property type="match status" value="1"/>
</dbReference>
<evidence type="ECO:0000256" key="1">
    <source>
        <dbReference type="ARBA" id="ARBA00004651"/>
    </source>
</evidence>
<dbReference type="AlphaFoldDB" id="A0A248JMX8"/>
<dbReference type="EMBL" id="CP022110">
    <property type="protein sequence ID" value="ASG19820.1"/>
    <property type="molecule type" value="Genomic_DNA"/>
</dbReference>
<keyword evidence="3 6" id="KW-0812">Transmembrane</keyword>
<name>A0A248JMX8_9PROT</name>
<dbReference type="Proteomes" id="UP000197153">
    <property type="component" value="Chromosome 1"/>
</dbReference>
<dbReference type="InterPro" id="IPR024199">
    <property type="entry name" value="Uncharacterised_DsbB"/>
</dbReference>
<dbReference type="GO" id="GO:0005886">
    <property type="term" value="C:plasma membrane"/>
    <property type="evidence" value="ECO:0007669"/>
    <property type="project" value="UniProtKB-SubCell"/>
</dbReference>
<dbReference type="Gene3D" id="1.20.1550.10">
    <property type="entry name" value="DsbB-like"/>
    <property type="match status" value="1"/>
</dbReference>
<dbReference type="GO" id="GO:0015035">
    <property type="term" value="F:protein-disulfide reductase activity"/>
    <property type="evidence" value="ECO:0007669"/>
    <property type="project" value="InterPro"/>
</dbReference>
<feature type="transmembrane region" description="Helical" evidence="6">
    <location>
        <begin position="140"/>
        <end position="166"/>
    </location>
</feature>
<dbReference type="GO" id="GO:0006457">
    <property type="term" value="P:protein folding"/>
    <property type="evidence" value="ECO:0007669"/>
    <property type="project" value="InterPro"/>
</dbReference>
<sequence>MTAYAPSPTAAPSPLAHPRLPQAALVLASVGALGTALLSQYVGGLHPCEFCMWQRWAYVAAIVALLPGLANPRFRTASLVLGGLAFLAGAAIAGFHAGVEQHWWEGFTTCSSSMPKNLTLDQLRERLLSAPLVRCDEAQWTFHGISMAAFNFPASLVLGLVAWAAARAGAKRA</sequence>
<dbReference type="KEGG" id="nao:Y958_02465"/>
<evidence type="ECO:0000256" key="4">
    <source>
        <dbReference type="ARBA" id="ARBA00022989"/>
    </source>
</evidence>
<dbReference type="RefSeq" id="WP_088870773.1">
    <property type="nucleotide sequence ID" value="NZ_CP022110.1"/>
</dbReference>
<feature type="transmembrane region" description="Helical" evidence="6">
    <location>
        <begin position="55"/>
        <end position="72"/>
    </location>
</feature>
<gene>
    <name evidence="7" type="ORF">Y958_02465</name>
</gene>
<dbReference type="InterPro" id="IPR050183">
    <property type="entry name" value="DsbB"/>
</dbReference>
<keyword evidence="4 6" id="KW-1133">Transmembrane helix</keyword>
<reference evidence="7 8" key="1">
    <citation type="submission" date="2017-06" db="EMBL/GenBank/DDBJ databases">
        <title>Complete genome sequence of Nitrospirillum amazonense strain CBAmC, an endophytic nitrogen-fixing and plant growth-promoting bacterium, isolated from sugarcane.</title>
        <authorList>
            <person name="Schwab S."/>
            <person name="dos Santos Teixeira K.R."/>
            <person name="Simoes Araujo J.L."/>
            <person name="Soares Vidal M."/>
            <person name="Borges de Freitas H.R."/>
            <person name="Rivello Crivelaro A.L."/>
            <person name="Bueno de Camargo Nunes A."/>
            <person name="dos Santos C.M."/>
            <person name="Palmeira da Silva Rosa D."/>
            <person name="da Silva Padilha D."/>
            <person name="da Silva E."/>
            <person name="Araujo Terra L."/>
            <person name="Soares Mendes V."/>
            <person name="Farinelli L."/>
            <person name="Magalhaes Cruz L."/>
            <person name="Baldani J.I."/>
        </authorList>
    </citation>
    <scope>NUCLEOTIDE SEQUENCE [LARGE SCALE GENOMIC DNA]</scope>
    <source>
        <strain evidence="7 8">CBAmC</strain>
    </source>
</reference>
<keyword evidence="5 6" id="KW-0472">Membrane</keyword>
<dbReference type="InterPro" id="IPR023380">
    <property type="entry name" value="DsbB-like_sf"/>
</dbReference>
<evidence type="ECO:0000256" key="2">
    <source>
        <dbReference type="ARBA" id="ARBA00022475"/>
    </source>
</evidence>
<dbReference type="PANTHER" id="PTHR36570">
    <property type="entry name" value="DISULFIDE BOND FORMATION PROTEIN B"/>
    <property type="match status" value="1"/>
</dbReference>
<evidence type="ECO:0000313" key="7">
    <source>
        <dbReference type="EMBL" id="ASG19820.1"/>
    </source>
</evidence>
<evidence type="ECO:0000256" key="3">
    <source>
        <dbReference type="ARBA" id="ARBA00022692"/>
    </source>
</evidence>
<feature type="transmembrane region" description="Helical" evidence="6">
    <location>
        <begin position="79"/>
        <end position="99"/>
    </location>
</feature>
<accession>A0A248JMX8</accession>
<dbReference type="PANTHER" id="PTHR36570:SF3">
    <property type="entry name" value="DISULFIDE BOND FORMATION PROTEIN B"/>
    <property type="match status" value="1"/>
</dbReference>
<dbReference type="SUPFAM" id="SSF158442">
    <property type="entry name" value="DsbB-like"/>
    <property type="match status" value="1"/>
</dbReference>
<keyword evidence="8" id="KW-1185">Reference proteome</keyword>